<keyword evidence="5" id="KW-1185">Reference proteome</keyword>
<dbReference type="EMBL" id="JAQOMS010000002">
    <property type="protein sequence ID" value="MDC2889657.1"/>
    <property type="molecule type" value="Genomic_DNA"/>
</dbReference>
<protein>
    <submittedName>
        <fullName evidence="4">DUF481 domain-containing protein</fullName>
    </submittedName>
</protein>
<dbReference type="InterPro" id="IPR036942">
    <property type="entry name" value="Beta-barrel_TonB_sf"/>
</dbReference>
<dbReference type="Gene3D" id="2.40.170.20">
    <property type="entry name" value="TonB-dependent receptor, beta-barrel domain"/>
    <property type="match status" value="1"/>
</dbReference>
<evidence type="ECO:0000256" key="1">
    <source>
        <dbReference type="ARBA" id="ARBA00004442"/>
    </source>
</evidence>
<comment type="subcellular location">
    <subcellularLocation>
        <location evidence="1">Cell outer membrane</location>
    </subcellularLocation>
</comment>
<dbReference type="Proteomes" id="UP001528411">
    <property type="component" value="Unassembled WGS sequence"/>
</dbReference>
<evidence type="ECO:0000256" key="2">
    <source>
        <dbReference type="ARBA" id="ARBA00023136"/>
    </source>
</evidence>
<evidence type="ECO:0000313" key="4">
    <source>
        <dbReference type="EMBL" id="MDC2889657.1"/>
    </source>
</evidence>
<dbReference type="InterPro" id="IPR007433">
    <property type="entry name" value="DUF481"/>
</dbReference>
<name>A0ABT5FG79_9GAMM</name>
<proteinExistence type="predicted"/>
<dbReference type="RefSeq" id="WP_272181044.1">
    <property type="nucleotide sequence ID" value="NZ_JAQOMS010000002.1"/>
</dbReference>
<reference evidence="4 5" key="1">
    <citation type="submission" date="2023-01" db="EMBL/GenBank/DDBJ databases">
        <title>Psychrosphaera sp. nov., isolated from marine algae.</title>
        <authorList>
            <person name="Bayburt H."/>
            <person name="Choi B.J."/>
            <person name="Kim J.M."/>
            <person name="Choi D.G."/>
            <person name="Jeon C.O."/>
        </authorList>
    </citation>
    <scope>NUCLEOTIDE SEQUENCE [LARGE SCALE GENOMIC DNA]</scope>
    <source>
        <strain evidence="4 5">G1-22</strain>
    </source>
</reference>
<dbReference type="Pfam" id="PF04338">
    <property type="entry name" value="DUF481"/>
    <property type="match status" value="1"/>
</dbReference>
<keyword evidence="2" id="KW-0472">Membrane</keyword>
<evidence type="ECO:0000313" key="5">
    <source>
        <dbReference type="Proteomes" id="UP001528411"/>
    </source>
</evidence>
<organism evidence="4 5">
    <name type="scientific">Psychrosphaera algicola</name>
    <dbReference type="NCBI Taxonomy" id="3023714"/>
    <lineage>
        <taxon>Bacteria</taxon>
        <taxon>Pseudomonadati</taxon>
        <taxon>Pseudomonadota</taxon>
        <taxon>Gammaproteobacteria</taxon>
        <taxon>Alteromonadales</taxon>
        <taxon>Pseudoalteromonadaceae</taxon>
        <taxon>Psychrosphaera</taxon>
    </lineage>
</organism>
<comment type="caution">
    <text evidence="4">The sequence shown here is derived from an EMBL/GenBank/DDBJ whole genome shotgun (WGS) entry which is preliminary data.</text>
</comment>
<keyword evidence="3" id="KW-0998">Cell outer membrane</keyword>
<gene>
    <name evidence="4" type="ORF">PN838_13825</name>
</gene>
<accession>A0ABT5FG79</accession>
<dbReference type="SUPFAM" id="SSF56935">
    <property type="entry name" value="Porins"/>
    <property type="match status" value="1"/>
</dbReference>
<sequence length="189" mass="20760">MDKQIYFRHVEKEAEIKDSDGNKMTQETDDRWNASAKGSYKVSGKSSAFVLGSYADTQYGAYATYATVSGGYSFRALEKENLFLDLDVGAGFVDAKVQGTDDSDDSELYRGSAALEWKINDMTKFVQNVSIEHAPSLDNTQTITETGVSASFSSSMQMKFGFKTISNTNVAEGFEKTDTETSVTVVVNF</sequence>
<evidence type="ECO:0000256" key="3">
    <source>
        <dbReference type="ARBA" id="ARBA00023237"/>
    </source>
</evidence>